<sequence>MVEQCLERTSITLVNKTVNFRSGVFKVVRTIADNLGQPSAIFVGDFIVTTSKSKLAVIKYSINEKLLPSLPVGSYPTDVIQVDQCHVTITLCSSNKDTSVYGLCFVDNEQFIVSDTSTLTWINSSSGQKIKGRTTRDSSYFILTSDKKDYICGDGKHLVSRVVGTTTKLTYTSKQLTAPRGIGIDFEGNIYIAGHGSKNIHQIVLHQEKKTV</sequence>
<dbReference type="SUPFAM" id="SSF101898">
    <property type="entry name" value="NHL repeat"/>
    <property type="match status" value="1"/>
</dbReference>
<reference evidence="1" key="1">
    <citation type="submission" date="2021-03" db="EMBL/GenBank/DDBJ databases">
        <authorList>
            <person name="Bekaert M."/>
        </authorList>
    </citation>
    <scope>NUCLEOTIDE SEQUENCE</scope>
</reference>
<keyword evidence="2" id="KW-1185">Reference proteome</keyword>
<dbReference type="InterPro" id="IPR010620">
    <property type="entry name" value="SBBP_repeat"/>
</dbReference>
<proteinExistence type="predicted"/>
<dbReference type="Proteomes" id="UP000683360">
    <property type="component" value="Unassembled WGS sequence"/>
</dbReference>
<dbReference type="OrthoDB" id="10419128at2759"/>
<gene>
    <name evidence="1" type="ORF">MEDL_66585</name>
</gene>
<organism evidence="1 2">
    <name type="scientific">Mytilus edulis</name>
    <name type="common">Blue mussel</name>
    <dbReference type="NCBI Taxonomy" id="6550"/>
    <lineage>
        <taxon>Eukaryota</taxon>
        <taxon>Metazoa</taxon>
        <taxon>Spiralia</taxon>
        <taxon>Lophotrochozoa</taxon>
        <taxon>Mollusca</taxon>
        <taxon>Bivalvia</taxon>
        <taxon>Autobranchia</taxon>
        <taxon>Pteriomorphia</taxon>
        <taxon>Mytilida</taxon>
        <taxon>Mytiloidea</taxon>
        <taxon>Mytilidae</taxon>
        <taxon>Mytilinae</taxon>
        <taxon>Mytilus</taxon>
    </lineage>
</organism>
<accession>A0A8S3VE86</accession>
<dbReference type="Pfam" id="PF06739">
    <property type="entry name" value="SBBP"/>
    <property type="match status" value="1"/>
</dbReference>
<name>A0A8S3VE86_MYTED</name>
<comment type="caution">
    <text evidence="1">The sequence shown here is derived from an EMBL/GenBank/DDBJ whole genome shotgun (WGS) entry which is preliminary data.</text>
</comment>
<dbReference type="InterPro" id="IPR011042">
    <property type="entry name" value="6-blade_b-propeller_TolB-like"/>
</dbReference>
<dbReference type="AlphaFoldDB" id="A0A8S3VE86"/>
<evidence type="ECO:0000313" key="1">
    <source>
        <dbReference type="EMBL" id="CAG2254971.1"/>
    </source>
</evidence>
<protein>
    <submittedName>
        <fullName evidence="1">Uncharacterized protein</fullName>
    </submittedName>
</protein>
<evidence type="ECO:0000313" key="2">
    <source>
        <dbReference type="Proteomes" id="UP000683360"/>
    </source>
</evidence>
<dbReference type="EMBL" id="CAJPWZ010003259">
    <property type="protein sequence ID" value="CAG2254971.1"/>
    <property type="molecule type" value="Genomic_DNA"/>
</dbReference>
<dbReference type="Gene3D" id="2.120.10.30">
    <property type="entry name" value="TolB, C-terminal domain"/>
    <property type="match status" value="1"/>
</dbReference>